<feature type="region of interest" description="Disordered" evidence="1">
    <location>
        <begin position="257"/>
        <end position="350"/>
    </location>
</feature>
<feature type="compositionally biased region" description="Polar residues" evidence="1">
    <location>
        <begin position="319"/>
        <end position="349"/>
    </location>
</feature>
<protein>
    <submittedName>
        <fullName evidence="2">Uncharacterized protein</fullName>
    </submittedName>
</protein>
<feature type="compositionally biased region" description="Polar residues" evidence="1">
    <location>
        <begin position="301"/>
        <end position="310"/>
    </location>
</feature>
<dbReference type="EMBL" id="GL945433">
    <property type="protein sequence ID" value="EGO25994.1"/>
    <property type="molecule type" value="Genomic_DNA"/>
</dbReference>
<evidence type="ECO:0000313" key="2">
    <source>
        <dbReference type="EMBL" id="EGO25994.1"/>
    </source>
</evidence>
<dbReference type="HOGENOM" id="CLU_041568_0_0_1"/>
<dbReference type="KEGG" id="sla:SERLADRAFT_437723"/>
<feature type="region of interest" description="Disordered" evidence="1">
    <location>
        <begin position="46"/>
        <end position="77"/>
    </location>
</feature>
<evidence type="ECO:0000256" key="1">
    <source>
        <dbReference type="SAM" id="MobiDB-lite"/>
    </source>
</evidence>
<proteinExistence type="predicted"/>
<feature type="region of interest" description="Disordered" evidence="1">
    <location>
        <begin position="373"/>
        <end position="394"/>
    </location>
</feature>
<feature type="compositionally biased region" description="Polar residues" evidence="1">
    <location>
        <begin position="53"/>
        <end position="64"/>
    </location>
</feature>
<dbReference type="Proteomes" id="UP000008064">
    <property type="component" value="Unassembled WGS sequence"/>
</dbReference>
<feature type="region of interest" description="Disordered" evidence="1">
    <location>
        <begin position="405"/>
        <end position="424"/>
    </location>
</feature>
<reference evidence="2" key="1">
    <citation type="submission" date="2011-04" db="EMBL/GenBank/DDBJ databases">
        <title>Evolution of plant cell wall degrading machinery underlies the functional diversity of forest fungi.</title>
        <authorList>
            <consortium name="US DOE Joint Genome Institute (JGI-PGF)"/>
            <person name="Eastwood D.C."/>
            <person name="Floudas D."/>
            <person name="Binder M."/>
            <person name="Majcherczyk A."/>
            <person name="Schneider P."/>
            <person name="Aerts A."/>
            <person name="Asiegbu F.O."/>
            <person name="Baker S.E."/>
            <person name="Barry K."/>
            <person name="Bendiksby M."/>
            <person name="Blumentritt M."/>
            <person name="Coutinho P.M."/>
            <person name="Cullen D."/>
            <person name="Cullen D."/>
            <person name="Gathman A."/>
            <person name="Goodell B."/>
            <person name="Henrissat B."/>
            <person name="Ihrmark K."/>
            <person name="Kauserud H."/>
            <person name="Kohler A."/>
            <person name="LaButti K."/>
            <person name="Lapidus A."/>
            <person name="Lavin J.L."/>
            <person name="Lee Y.-H."/>
            <person name="Lindquist E."/>
            <person name="Lilly W."/>
            <person name="Lucas S."/>
            <person name="Morin E."/>
            <person name="Murat C."/>
            <person name="Oguiza J.A."/>
            <person name="Park J."/>
            <person name="Pisabarro A.G."/>
            <person name="Riley R."/>
            <person name="Rosling A."/>
            <person name="Salamov A."/>
            <person name="Schmidt O."/>
            <person name="Schmutz J."/>
            <person name="Skrede I."/>
            <person name="Stenlid J."/>
            <person name="Wiebenga A."/>
            <person name="Xie X."/>
            <person name="Kues U."/>
            <person name="Hibbett D.S."/>
            <person name="Hoffmeister D."/>
            <person name="Hogberg N."/>
            <person name="Martin F."/>
            <person name="Grigoriev I.V."/>
            <person name="Watkinson S.C."/>
        </authorList>
    </citation>
    <scope>NUCLEOTIDE SEQUENCE</scope>
    <source>
        <strain evidence="2">S7.9</strain>
    </source>
</reference>
<dbReference type="OrthoDB" id="3266915at2759"/>
<dbReference type="AlphaFoldDB" id="F8NV39"/>
<sequence>MLSSRPVSVRLDSDAYSMARTPAKALLKSRGALQENAVHHASATVNGKGKKALQQTPHHPNTIQPERLFKDPGHKQPGLSKLAIAATQAPSRPLGDKTPFPNRIANHATPLPATAKIAKPLLDVAPSLTPTLRPSSTRKHIRAPRSAVKNFETPVTGGQHWDVSDISIANPDVASNANQSVDEEDYDEIEYMPPTAVELPYEPPFELPDYKEVGRTILTLSQSYIIEDLPEFDNEFELGPSDMANFFAQEDLLLPDLKDDSPFQQNASKKTKPSDQRVVGQREITKAKVDPRPISRPAKPITSQTSSTVTKRPPIVSSRAASTTVKTASSQRTVPSSLSRPGTVASVSRVTRPATSVGVIRPVRERADTVSRLGTARPRDGPTAIPRPASTGMNYRTTATRTTSLATARPGPTNNKPVPTAGRLGGIATKASLKTPALVPATHRKAKTESSLLETNMFTVVEDDWMAEDDFKFAI</sequence>
<dbReference type="RefSeq" id="XP_007318116.1">
    <property type="nucleotide sequence ID" value="XM_007318054.1"/>
</dbReference>
<dbReference type="GeneID" id="18814910"/>
<gene>
    <name evidence="2" type="ORF">SERLADRAFT_437723</name>
</gene>
<accession>F8NV39</accession>
<feature type="compositionally biased region" description="Basic and acidic residues" evidence="1">
    <location>
        <begin position="283"/>
        <end position="293"/>
    </location>
</feature>
<name>F8NV39_SERL9</name>
<organism>
    <name type="scientific">Serpula lacrymans var. lacrymans (strain S7.9)</name>
    <name type="common">Dry rot fungus</name>
    <dbReference type="NCBI Taxonomy" id="578457"/>
    <lineage>
        <taxon>Eukaryota</taxon>
        <taxon>Fungi</taxon>
        <taxon>Dikarya</taxon>
        <taxon>Basidiomycota</taxon>
        <taxon>Agaricomycotina</taxon>
        <taxon>Agaricomycetes</taxon>
        <taxon>Agaricomycetidae</taxon>
        <taxon>Boletales</taxon>
        <taxon>Coniophorineae</taxon>
        <taxon>Serpulaceae</taxon>
        <taxon>Serpula</taxon>
    </lineage>
</organism>